<feature type="compositionally biased region" description="Gly residues" evidence="7">
    <location>
        <begin position="643"/>
        <end position="654"/>
    </location>
</feature>
<keyword evidence="11" id="KW-1185">Reference proteome</keyword>
<sequence>METENQRAGHGRSRGKWNRQKRKENVEKNHQSRLNENTQNQGAPDHAAPDSENQGQERKRTGRKIAVAVGGAVLTAAVAAGAVYVGMGQKYKRVYFPNTTVNGLNVSGLTPEETKQRITEETNGYTLTIQERGGETETIQGVDIGLHPEFDGTLEQILDNQNTLAWGFHISRYVDYTIDTMAAFDDAKLSDAVSGLNCLTPERAAAPQDAYISDYISGKGYEIVPEEQGASPDPQLLSGAVHDAILNFQESLSLEDADVYEKPQITADNEALNAELEAWNKYVHTTITYRFGSKSEVLDGEKIHTWLVSNGQGGVSLDDAKIGEYVSWLAQTYNTAYKPKTLKTSYGQTVTISKSVYGWKINQSEETAALKQILLSCESQEREPVYSQTAASHDGNDYGNTYAEINLTAQHMFFYKEGKLVVQSDFVSGNESRGWSTPAGVYPLTYKQRNATLKGENYATPVSYWMPFNGGIGMHDAYWRSSFGGKIYKTNGSHGCINLPPAVARTVYENISAGMPVICYHLDGSGSGTTSTTAQNGGAASETTPQQTQPAAETKPQQSQAASNNPSGAHETTAAQNGGSSQSSAAAQPTTAAPQPTTAAQPASQPTTAASQPTSAASSGSGQAQAYPGQNSSGQSSSSGSSSSGGPGSGGTSGGIQNAPGGPGSSSGGLSGSGVSSTPGVSQTPGPGA</sequence>
<dbReference type="Pfam" id="PF12229">
    <property type="entry name" value="PG_binding_4"/>
    <property type="match status" value="1"/>
</dbReference>
<comment type="pathway">
    <text evidence="1 6">Cell wall biogenesis; peptidoglycan biosynthesis.</text>
</comment>
<feature type="compositionally biased region" description="Low complexity" evidence="7">
    <location>
        <begin position="673"/>
        <end position="682"/>
    </location>
</feature>
<evidence type="ECO:0000313" key="10">
    <source>
        <dbReference type="EMBL" id="MEQ2562477.1"/>
    </source>
</evidence>
<feature type="region of interest" description="Disordered" evidence="7">
    <location>
        <begin position="1"/>
        <end position="61"/>
    </location>
</feature>
<dbReference type="Gene3D" id="3.10.20.800">
    <property type="match status" value="1"/>
</dbReference>
<keyword evidence="4 6" id="KW-0573">Peptidoglycan synthesis</keyword>
<evidence type="ECO:0000256" key="1">
    <source>
        <dbReference type="ARBA" id="ARBA00004752"/>
    </source>
</evidence>
<name>A0ABV1HJH6_9FIRM</name>
<feature type="compositionally biased region" description="Polar residues" evidence="7">
    <location>
        <begin position="32"/>
        <end position="42"/>
    </location>
</feature>
<dbReference type="Pfam" id="PF03734">
    <property type="entry name" value="YkuD"/>
    <property type="match status" value="1"/>
</dbReference>
<keyword evidence="3 6" id="KW-0133">Cell shape</keyword>
<dbReference type="SUPFAM" id="SSF141523">
    <property type="entry name" value="L,D-transpeptidase catalytic domain-like"/>
    <property type="match status" value="1"/>
</dbReference>
<dbReference type="InterPro" id="IPR050979">
    <property type="entry name" value="LD-transpeptidase"/>
</dbReference>
<evidence type="ECO:0000256" key="3">
    <source>
        <dbReference type="ARBA" id="ARBA00022960"/>
    </source>
</evidence>
<evidence type="ECO:0000313" key="11">
    <source>
        <dbReference type="Proteomes" id="UP001437460"/>
    </source>
</evidence>
<evidence type="ECO:0000256" key="5">
    <source>
        <dbReference type="ARBA" id="ARBA00023316"/>
    </source>
</evidence>
<evidence type="ECO:0000256" key="6">
    <source>
        <dbReference type="PROSITE-ProRule" id="PRU01373"/>
    </source>
</evidence>
<keyword evidence="2" id="KW-0808">Transferase</keyword>
<evidence type="ECO:0000256" key="8">
    <source>
        <dbReference type="SAM" id="Phobius"/>
    </source>
</evidence>
<comment type="caution">
    <text evidence="10">The sequence shown here is derived from an EMBL/GenBank/DDBJ whole genome shotgun (WGS) entry which is preliminary data.</text>
</comment>
<feature type="domain" description="L,D-TPase catalytic" evidence="9">
    <location>
        <begin position="401"/>
        <end position="520"/>
    </location>
</feature>
<feature type="active site" description="Nucleophile" evidence="6">
    <location>
        <position position="496"/>
    </location>
</feature>
<dbReference type="Proteomes" id="UP001437460">
    <property type="component" value="Unassembled WGS sequence"/>
</dbReference>
<keyword evidence="5 6" id="KW-0961">Cell wall biogenesis/degradation</keyword>
<dbReference type="InterPro" id="IPR038063">
    <property type="entry name" value="Transpep_catalytic_dom"/>
</dbReference>
<dbReference type="Gene3D" id="2.40.440.10">
    <property type="entry name" value="L,D-transpeptidase catalytic domain-like"/>
    <property type="match status" value="1"/>
</dbReference>
<dbReference type="InterPro" id="IPR022029">
    <property type="entry name" value="YoaR-like_PG-bd"/>
</dbReference>
<evidence type="ECO:0000256" key="2">
    <source>
        <dbReference type="ARBA" id="ARBA00022679"/>
    </source>
</evidence>
<dbReference type="PROSITE" id="PS52029">
    <property type="entry name" value="LD_TPASE"/>
    <property type="match status" value="1"/>
</dbReference>
<dbReference type="EMBL" id="JBBMFJ010000006">
    <property type="protein sequence ID" value="MEQ2562477.1"/>
    <property type="molecule type" value="Genomic_DNA"/>
</dbReference>
<evidence type="ECO:0000259" key="9">
    <source>
        <dbReference type="PROSITE" id="PS52029"/>
    </source>
</evidence>
<gene>
    <name evidence="10" type="ORF">WMO41_04765</name>
</gene>
<evidence type="ECO:0000256" key="7">
    <source>
        <dbReference type="SAM" id="MobiDB-lite"/>
    </source>
</evidence>
<dbReference type="SUPFAM" id="SSF143985">
    <property type="entry name" value="L,D-transpeptidase pre-catalytic domain-like"/>
    <property type="match status" value="1"/>
</dbReference>
<dbReference type="InterPro" id="IPR038054">
    <property type="entry name" value="LD_TPept-like_central_sf"/>
</dbReference>
<feature type="compositionally biased region" description="Low complexity" evidence="7">
    <location>
        <begin position="573"/>
        <end position="642"/>
    </location>
</feature>
<dbReference type="PANTHER" id="PTHR30582">
    <property type="entry name" value="L,D-TRANSPEPTIDASE"/>
    <property type="match status" value="1"/>
</dbReference>
<keyword evidence="8" id="KW-1133">Transmembrane helix</keyword>
<feature type="active site" description="Proton donor/acceptor" evidence="6">
    <location>
        <position position="475"/>
    </location>
</feature>
<protein>
    <submittedName>
        <fullName evidence="10">L,D-transpeptidase family protein</fullName>
    </submittedName>
</protein>
<keyword evidence="8" id="KW-0472">Membrane</keyword>
<dbReference type="PANTHER" id="PTHR30582:SF33">
    <property type="entry name" value="EXPORTED PROTEIN"/>
    <property type="match status" value="1"/>
</dbReference>
<accession>A0ABV1HJH6</accession>
<feature type="compositionally biased region" description="Low complexity" evidence="7">
    <location>
        <begin position="528"/>
        <end position="558"/>
    </location>
</feature>
<dbReference type="CDD" id="cd16913">
    <property type="entry name" value="YkuD_like"/>
    <property type="match status" value="1"/>
</dbReference>
<evidence type="ECO:0000256" key="4">
    <source>
        <dbReference type="ARBA" id="ARBA00022984"/>
    </source>
</evidence>
<keyword evidence="8" id="KW-0812">Transmembrane</keyword>
<feature type="transmembrane region" description="Helical" evidence="8">
    <location>
        <begin position="65"/>
        <end position="87"/>
    </location>
</feature>
<reference evidence="10 11" key="1">
    <citation type="submission" date="2024-03" db="EMBL/GenBank/DDBJ databases">
        <title>Human intestinal bacterial collection.</title>
        <authorList>
            <person name="Pauvert C."/>
            <person name="Hitch T.C.A."/>
            <person name="Clavel T."/>
        </authorList>
    </citation>
    <scope>NUCLEOTIDE SEQUENCE [LARGE SCALE GENOMIC DNA]</scope>
    <source>
        <strain evidence="10 11">CLA-AP-H27</strain>
    </source>
</reference>
<feature type="compositionally biased region" description="Gly residues" evidence="7">
    <location>
        <begin position="661"/>
        <end position="672"/>
    </location>
</feature>
<proteinExistence type="predicted"/>
<dbReference type="InterPro" id="IPR005490">
    <property type="entry name" value="LD_TPept_cat_dom"/>
</dbReference>
<organism evidence="10 11">
    <name type="scientific">Ventrimonas faecis</name>
    <dbReference type="NCBI Taxonomy" id="3133170"/>
    <lineage>
        <taxon>Bacteria</taxon>
        <taxon>Bacillati</taxon>
        <taxon>Bacillota</taxon>
        <taxon>Clostridia</taxon>
        <taxon>Lachnospirales</taxon>
        <taxon>Lachnospiraceae</taxon>
        <taxon>Ventrimonas</taxon>
    </lineage>
</organism>
<feature type="region of interest" description="Disordered" evidence="7">
    <location>
        <begin position="527"/>
        <end position="689"/>
    </location>
</feature>
<feature type="compositionally biased region" description="Basic residues" evidence="7">
    <location>
        <begin position="9"/>
        <end position="22"/>
    </location>
</feature>